<evidence type="ECO:0000313" key="2">
    <source>
        <dbReference type="Proteomes" id="UP000078542"/>
    </source>
</evidence>
<sequence>FVYFLGIDCTFEFLEKTWLEKQITTCPRPFESKENNYCCIDVLSQSSYCCPFAEFTKKTGLGFIFPLVLAGLHAAYLASAAVAVPGIAAIPAWSMEVQVERPVVQTIQFPANNTPSYTSQLTQNIPPSYTSQPIQNFPISCANQSTQNYIPPMSSTVMSQPPSYINEAYAKQAPYNPTYLPQ</sequence>
<dbReference type="EMBL" id="KQ978023">
    <property type="protein sequence ID" value="KYM98094.1"/>
    <property type="molecule type" value="Genomic_DNA"/>
</dbReference>
<feature type="non-terminal residue" evidence="1">
    <location>
        <position position="1"/>
    </location>
</feature>
<organism evidence="1 2">
    <name type="scientific">Cyphomyrmex costatus</name>
    <dbReference type="NCBI Taxonomy" id="456900"/>
    <lineage>
        <taxon>Eukaryota</taxon>
        <taxon>Metazoa</taxon>
        <taxon>Ecdysozoa</taxon>
        <taxon>Arthropoda</taxon>
        <taxon>Hexapoda</taxon>
        <taxon>Insecta</taxon>
        <taxon>Pterygota</taxon>
        <taxon>Neoptera</taxon>
        <taxon>Endopterygota</taxon>
        <taxon>Hymenoptera</taxon>
        <taxon>Apocrita</taxon>
        <taxon>Aculeata</taxon>
        <taxon>Formicoidea</taxon>
        <taxon>Formicidae</taxon>
        <taxon>Myrmicinae</taxon>
        <taxon>Cyphomyrmex</taxon>
    </lineage>
</organism>
<keyword evidence="2" id="KW-1185">Reference proteome</keyword>
<accession>A0A195CB55</accession>
<evidence type="ECO:0000313" key="1">
    <source>
        <dbReference type="EMBL" id="KYM98094.1"/>
    </source>
</evidence>
<dbReference type="Proteomes" id="UP000078542">
    <property type="component" value="Unassembled WGS sequence"/>
</dbReference>
<dbReference type="AlphaFoldDB" id="A0A195CB55"/>
<reference evidence="1 2" key="1">
    <citation type="submission" date="2016-03" db="EMBL/GenBank/DDBJ databases">
        <title>Cyphomyrmex costatus WGS genome.</title>
        <authorList>
            <person name="Nygaard S."/>
            <person name="Hu H."/>
            <person name="Boomsma J."/>
            <person name="Zhang G."/>
        </authorList>
    </citation>
    <scope>NUCLEOTIDE SEQUENCE [LARGE SCALE GENOMIC DNA]</scope>
    <source>
        <strain evidence="1">MS0001</strain>
        <tissue evidence="1">Whole body</tissue>
    </source>
</reference>
<name>A0A195CB55_9HYME</name>
<proteinExistence type="predicted"/>
<dbReference type="STRING" id="456900.A0A195CB55"/>
<gene>
    <name evidence="1" type="ORF">ALC62_11440</name>
</gene>
<protein>
    <submittedName>
        <fullName evidence="1">Uncharacterized protein</fullName>
    </submittedName>
</protein>